<comment type="caution">
    <text evidence="1">The sequence shown here is derived from an EMBL/GenBank/DDBJ whole genome shotgun (WGS) entry which is preliminary data.</text>
</comment>
<keyword evidence="2" id="KW-1185">Reference proteome</keyword>
<dbReference type="GO" id="GO:0016853">
    <property type="term" value="F:isomerase activity"/>
    <property type="evidence" value="ECO:0007669"/>
    <property type="project" value="UniProtKB-KW"/>
</dbReference>
<evidence type="ECO:0000313" key="2">
    <source>
        <dbReference type="Proteomes" id="UP000447434"/>
    </source>
</evidence>
<dbReference type="SUPFAM" id="SSF54534">
    <property type="entry name" value="FKBP-like"/>
    <property type="match status" value="1"/>
</dbReference>
<evidence type="ECO:0000313" key="1">
    <source>
        <dbReference type="EMBL" id="KAE9606133.1"/>
    </source>
</evidence>
<reference evidence="2" key="1">
    <citation type="journal article" date="2020" name="Nat. Commun.">
        <title>Genome sequence of the cluster root forming white lupin.</title>
        <authorList>
            <person name="Hufnagel B."/>
            <person name="Marques A."/>
            <person name="Soriano A."/>
            <person name="Marques L."/>
            <person name="Divol F."/>
            <person name="Doumas P."/>
            <person name="Sallet E."/>
            <person name="Mancinotti D."/>
            <person name="Carrere S."/>
            <person name="Marande W."/>
            <person name="Arribat S."/>
            <person name="Keller J."/>
            <person name="Huneau C."/>
            <person name="Blein T."/>
            <person name="Aime D."/>
            <person name="Laguerre M."/>
            <person name="Taylor J."/>
            <person name="Schubert V."/>
            <person name="Nelson M."/>
            <person name="Geu-Flores F."/>
            <person name="Crespi M."/>
            <person name="Gallardo-Guerrero K."/>
            <person name="Delaux P.-M."/>
            <person name="Salse J."/>
            <person name="Berges H."/>
            <person name="Guyot R."/>
            <person name="Gouzy J."/>
            <person name="Peret B."/>
        </authorList>
    </citation>
    <scope>NUCLEOTIDE SEQUENCE [LARGE SCALE GENOMIC DNA]</scope>
    <source>
        <strain evidence="2">cv. Amiga</strain>
    </source>
</reference>
<gene>
    <name evidence="1" type="ORF">Lalb_Chr10g0104661</name>
</gene>
<keyword evidence="1" id="KW-0413">Isomerase</keyword>
<proteinExistence type="predicted"/>
<organism evidence="1 2">
    <name type="scientific">Lupinus albus</name>
    <name type="common">White lupine</name>
    <name type="synonym">Lupinus termis</name>
    <dbReference type="NCBI Taxonomy" id="3870"/>
    <lineage>
        <taxon>Eukaryota</taxon>
        <taxon>Viridiplantae</taxon>
        <taxon>Streptophyta</taxon>
        <taxon>Embryophyta</taxon>
        <taxon>Tracheophyta</taxon>
        <taxon>Spermatophyta</taxon>
        <taxon>Magnoliopsida</taxon>
        <taxon>eudicotyledons</taxon>
        <taxon>Gunneridae</taxon>
        <taxon>Pentapetalae</taxon>
        <taxon>rosids</taxon>
        <taxon>fabids</taxon>
        <taxon>Fabales</taxon>
        <taxon>Fabaceae</taxon>
        <taxon>Papilionoideae</taxon>
        <taxon>50 kb inversion clade</taxon>
        <taxon>genistoids sensu lato</taxon>
        <taxon>core genistoids</taxon>
        <taxon>Genisteae</taxon>
        <taxon>Lupinus</taxon>
    </lineage>
</organism>
<dbReference type="AlphaFoldDB" id="A0A6A4PXH0"/>
<dbReference type="OrthoDB" id="1890564at2759"/>
<sequence>MNCISWFHQVGEIAKIACKPEYAYDSAGSPPDIPRILISFHP</sequence>
<name>A0A6A4PXH0_LUPAL</name>
<protein>
    <submittedName>
        <fullName evidence="1">Putative peptidylprolyl isomerase</fullName>
    </submittedName>
</protein>
<dbReference type="EMBL" id="WOCE01000010">
    <property type="protein sequence ID" value="KAE9606133.1"/>
    <property type="molecule type" value="Genomic_DNA"/>
</dbReference>
<accession>A0A6A4PXH0</accession>
<dbReference type="Proteomes" id="UP000447434">
    <property type="component" value="Chromosome 10"/>
</dbReference>